<keyword evidence="3" id="KW-1185">Reference proteome</keyword>
<gene>
    <name evidence="2" type="ORF">Pfra01_001020900</name>
</gene>
<feature type="region of interest" description="Disordered" evidence="1">
    <location>
        <begin position="258"/>
        <end position="284"/>
    </location>
</feature>
<reference evidence="2" key="1">
    <citation type="submission" date="2023-04" db="EMBL/GenBank/DDBJ databases">
        <title>Phytophthora fragariaefolia NBRC 109709.</title>
        <authorList>
            <person name="Ichikawa N."/>
            <person name="Sato H."/>
            <person name="Tonouchi N."/>
        </authorList>
    </citation>
    <scope>NUCLEOTIDE SEQUENCE</scope>
    <source>
        <strain evidence="2">NBRC 109709</strain>
    </source>
</reference>
<evidence type="ECO:0000313" key="3">
    <source>
        <dbReference type="Proteomes" id="UP001165121"/>
    </source>
</evidence>
<sequence length="302" mass="32948">MRRNSTGCGRGFTPAQINLTTSQVHGSEKHSQAYSYLQPHPLWYYVTNRYCVPSAGDPNCPPEVKRAKAVYHEIEASTFVASFDDDAVHDAEVLGDMVESHGSSTGSSCASSPSPGGVGDEAQLRGNSEESEHSAEASGEYTDCDASCCIAEASHGAGPAEFSASTRNCTTLTPAKQGASGGYPSPRTGKSPSQLAVMSEQLKRDASASTCTLSQTARKRAKIDSILHQLSEPDTTLPQLFAWIEERSYARETQYRAEKEAREEQHRIERAEAERRAQERADREAQRHEMFMAMMASVFAKK</sequence>
<accession>A0A9W7CR00</accession>
<dbReference type="EMBL" id="BSXT01000978">
    <property type="protein sequence ID" value="GMF36948.1"/>
    <property type="molecule type" value="Genomic_DNA"/>
</dbReference>
<evidence type="ECO:0000313" key="2">
    <source>
        <dbReference type="EMBL" id="GMF36948.1"/>
    </source>
</evidence>
<evidence type="ECO:0000256" key="1">
    <source>
        <dbReference type="SAM" id="MobiDB-lite"/>
    </source>
</evidence>
<organism evidence="2 3">
    <name type="scientific">Phytophthora fragariaefolia</name>
    <dbReference type="NCBI Taxonomy" id="1490495"/>
    <lineage>
        <taxon>Eukaryota</taxon>
        <taxon>Sar</taxon>
        <taxon>Stramenopiles</taxon>
        <taxon>Oomycota</taxon>
        <taxon>Peronosporomycetes</taxon>
        <taxon>Peronosporales</taxon>
        <taxon>Peronosporaceae</taxon>
        <taxon>Phytophthora</taxon>
    </lineage>
</organism>
<protein>
    <submittedName>
        <fullName evidence="2">Unnamed protein product</fullName>
    </submittedName>
</protein>
<comment type="caution">
    <text evidence="2">The sequence shown here is derived from an EMBL/GenBank/DDBJ whole genome shotgun (WGS) entry which is preliminary data.</text>
</comment>
<proteinExistence type="predicted"/>
<feature type="region of interest" description="Disordered" evidence="1">
    <location>
        <begin position="98"/>
        <end position="137"/>
    </location>
</feature>
<dbReference type="Proteomes" id="UP001165121">
    <property type="component" value="Unassembled WGS sequence"/>
</dbReference>
<feature type="region of interest" description="Disordered" evidence="1">
    <location>
        <begin position="173"/>
        <end position="195"/>
    </location>
</feature>
<dbReference type="AlphaFoldDB" id="A0A9W7CR00"/>
<feature type="compositionally biased region" description="Low complexity" evidence="1">
    <location>
        <begin position="100"/>
        <end position="115"/>
    </location>
</feature>
<name>A0A9W7CR00_9STRA</name>